<comment type="caution">
    <text evidence="2">The sequence shown here is derived from an EMBL/GenBank/DDBJ whole genome shotgun (WGS) entry which is preliminary data.</text>
</comment>
<evidence type="ECO:0000256" key="1">
    <source>
        <dbReference type="SAM" id="SignalP"/>
    </source>
</evidence>
<sequence length="262" mass="29653">MKNYIFLVALIPSIVFAHEPYVAPLAFFTKNTQIPVISGYAEVPFASEYALKDVVFHITQPDQSQTTVTPNTQLKSATVFDLALKLDGTYYISSKVSYPLQYALYNKEWKIFYDTTEGKEKSIAERDYVIPGDFKKTPQLKNVTREWSIETYLSKNKLTEVKEKIDFPLQVKFSSHPNNIKAGHPVSLAVSKNNKLLTKAEIVIKEKGQSEQNTKTVLTDLKGRANLTFPAAGQYLLEITETQNPKAEPVNQYYKIISLSVN</sequence>
<dbReference type="Pfam" id="PF10670">
    <property type="entry name" value="DUF4198"/>
    <property type="match status" value="1"/>
</dbReference>
<dbReference type="RefSeq" id="WP_034670652.1">
    <property type="nucleotide sequence ID" value="NZ_CP027365.1"/>
</dbReference>
<dbReference type="EMBL" id="VFBM01000004">
    <property type="protein sequence ID" value="TNX92520.1"/>
    <property type="molecule type" value="Genomic_DNA"/>
</dbReference>
<feature type="signal peptide" evidence="1">
    <location>
        <begin position="1"/>
        <end position="17"/>
    </location>
</feature>
<evidence type="ECO:0000313" key="3">
    <source>
        <dbReference type="Proteomes" id="UP000314285"/>
    </source>
</evidence>
<dbReference type="InterPro" id="IPR019613">
    <property type="entry name" value="DUF4198"/>
</dbReference>
<dbReference type="Proteomes" id="UP000314285">
    <property type="component" value="Unassembled WGS sequence"/>
</dbReference>
<gene>
    <name evidence="2" type="ORF">FHY67_07115</name>
</gene>
<evidence type="ECO:0000313" key="2">
    <source>
        <dbReference type="EMBL" id="TNX92520.1"/>
    </source>
</evidence>
<dbReference type="AlphaFoldDB" id="A0A8H2K412"/>
<proteinExistence type="predicted"/>
<name>A0A8H2K412_ACIRA</name>
<reference evidence="2 3" key="1">
    <citation type="submission" date="2019-06" db="EMBL/GenBank/DDBJ databases">
        <title>Genome of Acinetobacter radioresistens APH1, a phenol degrading strain.</title>
        <authorList>
            <person name="Liu Y."/>
        </authorList>
    </citation>
    <scope>NUCLEOTIDE SEQUENCE [LARGE SCALE GENOMIC DNA]</scope>
    <source>
        <strain evidence="2 3">APH1</strain>
    </source>
</reference>
<accession>A0A8H2K412</accession>
<keyword evidence="1" id="KW-0732">Signal</keyword>
<protein>
    <submittedName>
        <fullName evidence="2">DUF4198 domain-containing protein</fullName>
    </submittedName>
</protein>
<organism evidence="2 3">
    <name type="scientific">Acinetobacter radioresistens</name>
    <dbReference type="NCBI Taxonomy" id="40216"/>
    <lineage>
        <taxon>Bacteria</taxon>
        <taxon>Pseudomonadati</taxon>
        <taxon>Pseudomonadota</taxon>
        <taxon>Gammaproteobacteria</taxon>
        <taxon>Moraxellales</taxon>
        <taxon>Moraxellaceae</taxon>
        <taxon>Acinetobacter</taxon>
    </lineage>
</organism>
<feature type="chain" id="PRO_5034592592" evidence="1">
    <location>
        <begin position="18"/>
        <end position="262"/>
    </location>
</feature>